<reference evidence="9 10" key="2">
    <citation type="journal article" date="2013" name="Genome Announc.">
        <title>Genome Sequence of Growth-Improving Paenibacillus mucilaginosus Strain KNP414.</title>
        <authorList>
            <person name="Lu J.J."/>
            <person name="Wang J.F."/>
            <person name="Hu X.F."/>
        </authorList>
    </citation>
    <scope>NUCLEOTIDE SEQUENCE [LARGE SCALE GENOMIC DNA]</scope>
    <source>
        <strain evidence="9 10">KNP414</strain>
    </source>
</reference>
<comment type="subcellular location">
    <subcellularLocation>
        <location evidence="1">Cell membrane</location>
        <topology evidence="1">Multi-pass membrane protein</topology>
    </subcellularLocation>
</comment>
<dbReference type="SUPFAM" id="SSF55874">
    <property type="entry name" value="ATPase domain of HSP90 chaperone/DNA topoisomerase II/histidine kinase"/>
    <property type="match status" value="1"/>
</dbReference>
<dbReference type="Proteomes" id="UP000006620">
    <property type="component" value="Chromosome"/>
</dbReference>
<dbReference type="InterPro" id="IPR036890">
    <property type="entry name" value="HATPase_C_sf"/>
</dbReference>
<evidence type="ECO:0000256" key="5">
    <source>
        <dbReference type="ARBA" id="ARBA00022777"/>
    </source>
</evidence>
<organism evidence="9 10">
    <name type="scientific">Paenibacillus mucilaginosus (strain KNP414)</name>
    <dbReference type="NCBI Taxonomy" id="1036673"/>
    <lineage>
        <taxon>Bacteria</taxon>
        <taxon>Bacillati</taxon>
        <taxon>Bacillota</taxon>
        <taxon>Bacilli</taxon>
        <taxon>Bacillales</taxon>
        <taxon>Paenibacillaceae</taxon>
        <taxon>Paenibacillus</taxon>
    </lineage>
</organism>
<dbReference type="SUPFAM" id="SSF158472">
    <property type="entry name" value="HAMP domain-like"/>
    <property type="match status" value="1"/>
</dbReference>
<dbReference type="PANTHER" id="PTHR34220">
    <property type="entry name" value="SENSOR HISTIDINE KINASE YPDA"/>
    <property type="match status" value="1"/>
</dbReference>
<evidence type="ECO:0000256" key="4">
    <source>
        <dbReference type="ARBA" id="ARBA00022679"/>
    </source>
</evidence>
<keyword evidence="3" id="KW-0597">Phosphoprotein</keyword>
<keyword evidence="7" id="KW-0812">Transmembrane</keyword>
<dbReference type="Gene3D" id="6.10.340.10">
    <property type="match status" value="1"/>
</dbReference>
<gene>
    <name evidence="9" type="ordered locus">KNP414_01715</name>
</gene>
<dbReference type="InterPro" id="IPR003594">
    <property type="entry name" value="HATPase_dom"/>
</dbReference>
<dbReference type="Pfam" id="PF00672">
    <property type="entry name" value="HAMP"/>
    <property type="match status" value="1"/>
</dbReference>
<keyword evidence="5" id="KW-0418">Kinase</keyword>
<keyword evidence="4" id="KW-0808">Transferase</keyword>
<protein>
    <submittedName>
        <fullName evidence="9">Putative sensor with HAMP domain</fullName>
    </submittedName>
</protein>
<proteinExistence type="predicted"/>
<dbReference type="PANTHER" id="PTHR34220:SF7">
    <property type="entry name" value="SENSOR HISTIDINE KINASE YPDA"/>
    <property type="match status" value="1"/>
</dbReference>
<dbReference type="PATRIC" id="fig|1036673.3.peg.1522"/>
<dbReference type="EMBL" id="CP002869">
    <property type="protein sequence ID" value="AEI40277.1"/>
    <property type="molecule type" value="Genomic_DNA"/>
</dbReference>
<name>F8FQ57_PAEMK</name>
<dbReference type="InterPro" id="IPR010559">
    <property type="entry name" value="Sig_transdc_His_kin_internal"/>
</dbReference>
<dbReference type="KEGG" id="pms:KNP414_01715"/>
<sequence length="607" mass="69354">MPKLKIILINNGLSGIRSADFLHHEKGVEVVGIPKLSWNSIRFKLVVGLFLVTIPLITLLIYNNYYSISVVRNQVALSNKNMISLYMAQIDTQLQDAERNLMSLVTYDYDIQSMDDPNSGDEYQLAKHRVSVKLSNEIVLYKSVDAFFVYSQTRQDLLDVFKAGVPFSERDQVEQYLRRWFGGQPHLEGGGEHSWFTQKIGEDYYMLKVISYGDLYIGAWVNAKTLLVPLHLIDLGGEGTALLVTEGGETMISTQSLPDDHIDFTKGFLQYHLSGGKNNMLIVGEPSQKGNFGLVAAIPEKQILQNLPRISRTIEIISLASIGLLPISLLVLRRILLLPLKRLLAVMRRINDGNFNVRIEPYPASDEFLLVNHTFNRMMSQIEELKISVYEEQLSKQKAELQHLQLQINPHFFMNSLNIMYSLAQVKNFELIQEMTLCLVQYFRFMFRSNLTFVALREELQHVRNYMRIQELRYPNLLTCRIDAPAFLQHVPVPPLVIQSFLENSMKHGVTQDEPIHLSVDVDLKETGLAPYIEMIIRDTGCGFSEHALAQIRSGNRVIDEQGEHIGIWNVRKRLQLLYGDQASIACYNGFPRGAVVELKLPYYVET</sequence>
<evidence type="ECO:0000256" key="6">
    <source>
        <dbReference type="ARBA" id="ARBA00023136"/>
    </source>
</evidence>
<reference evidence="10" key="1">
    <citation type="submission" date="2011-06" db="EMBL/GenBank/DDBJ databases">
        <title>Complete genome sequence of Paenibacillus mucilaginosus KNP414.</title>
        <authorList>
            <person name="Wang J."/>
            <person name="Hu S."/>
            <person name="Hu X."/>
            <person name="Zhang B."/>
            <person name="Dong D."/>
            <person name="Zhang S."/>
            <person name="Zhao K."/>
            <person name="Wu D."/>
        </authorList>
    </citation>
    <scope>NUCLEOTIDE SEQUENCE [LARGE SCALE GENOMIC DNA]</scope>
    <source>
        <strain evidence="10">KNP414</strain>
    </source>
</reference>
<accession>F8FQ57</accession>
<dbReference type="SMART" id="SM00304">
    <property type="entry name" value="HAMP"/>
    <property type="match status" value="1"/>
</dbReference>
<feature type="domain" description="HAMP" evidence="8">
    <location>
        <begin position="334"/>
        <end position="387"/>
    </location>
</feature>
<evidence type="ECO:0000259" key="8">
    <source>
        <dbReference type="PROSITE" id="PS50885"/>
    </source>
</evidence>
<dbReference type="AlphaFoldDB" id="F8FQ57"/>
<dbReference type="InterPro" id="IPR050640">
    <property type="entry name" value="Bact_2-comp_sensor_kinase"/>
</dbReference>
<evidence type="ECO:0000256" key="2">
    <source>
        <dbReference type="ARBA" id="ARBA00022475"/>
    </source>
</evidence>
<evidence type="ECO:0000256" key="3">
    <source>
        <dbReference type="ARBA" id="ARBA00022553"/>
    </source>
</evidence>
<evidence type="ECO:0000313" key="9">
    <source>
        <dbReference type="EMBL" id="AEI40277.1"/>
    </source>
</evidence>
<feature type="transmembrane region" description="Helical" evidence="7">
    <location>
        <begin position="45"/>
        <end position="65"/>
    </location>
</feature>
<dbReference type="Pfam" id="PF06580">
    <property type="entry name" value="His_kinase"/>
    <property type="match status" value="1"/>
</dbReference>
<keyword evidence="6 7" id="KW-0472">Membrane</keyword>
<dbReference type="InterPro" id="IPR003660">
    <property type="entry name" value="HAMP_dom"/>
</dbReference>
<dbReference type="HOGENOM" id="CLU_020473_4_1_9"/>
<dbReference type="PROSITE" id="PS50885">
    <property type="entry name" value="HAMP"/>
    <property type="match status" value="1"/>
</dbReference>
<dbReference type="GO" id="GO:0000155">
    <property type="term" value="F:phosphorelay sensor kinase activity"/>
    <property type="evidence" value="ECO:0007669"/>
    <property type="project" value="InterPro"/>
</dbReference>
<evidence type="ECO:0000256" key="1">
    <source>
        <dbReference type="ARBA" id="ARBA00004651"/>
    </source>
</evidence>
<dbReference type="Gene3D" id="3.30.565.10">
    <property type="entry name" value="Histidine kinase-like ATPase, C-terminal domain"/>
    <property type="match status" value="1"/>
</dbReference>
<dbReference type="CDD" id="cd06225">
    <property type="entry name" value="HAMP"/>
    <property type="match status" value="1"/>
</dbReference>
<keyword evidence="2" id="KW-1003">Cell membrane</keyword>
<keyword evidence="7" id="KW-1133">Transmembrane helix</keyword>
<evidence type="ECO:0000313" key="10">
    <source>
        <dbReference type="Proteomes" id="UP000006620"/>
    </source>
</evidence>
<dbReference type="GO" id="GO:0005886">
    <property type="term" value="C:plasma membrane"/>
    <property type="evidence" value="ECO:0007669"/>
    <property type="project" value="UniProtKB-SubCell"/>
</dbReference>
<dbReference type="Pfam" id="PF02518">
    <property type="entry name" value="HATPase_c"/>
    <property type="match status" value="1"/>
</dbReference>
<evidence type="ECO:0000256" key="7">
    <source>
        <dbReference type="SAM" id="Phobius"/>
    </source>
</evidence>